<reference evidence="2" key="4">
    <citation type="submission" date="2025-09" db="UniProtKB">
        <authorList>
            <consortium name="Ensembl"/>
        </authorList>
    </citation>
    <scope>IDENTIFICATION</scope>
</reference>
<dbReference type="Proteomes" id="UP000008144">
    <property type="component" value="Chromosome 3"/>
</dbReference>
<keyword evidence="3" id="KW-1185">Reference proteome</keyword>
<name>F6T9W3_CIOIN</name>
<evidence type="ECO:0000313" key="2">
    <source>
        <dbReference type="Ensembl" id="ENSCINP00000022335.1"/>
    </source>
</evidence>
<dbReference type="OMA" id="CHNESDG"/>
<dbReference type="GeneTree" id="ENSGT00390000015486"/>
<dbReference type="EMBL" id="EAAA01001623">
    <property type="status" value="NOT_ANNOTATED_CDS"/>
    <property type="molecule type" value="Genomic_DNA"/>
</dbReference>
<reference evidence="2" key="2">
    <citation type="journal article" date="2008" name="Genome Biol.">
        <title>Improved genome assembly and evidence-based global gene model set for the chordate Ciona intestinalis: new insight into intron and operon populations.</title>
        <authorList>
            <person name="Satou Y."/>
            <person name="Mineta K."/>
            <person name="Ogasawara M."/>
            <person name="Sasakura Y."/>
            <person name="Shoguchi E."/>
            <person name="Ueno K."/>
            <person name="Yamada L."/>
            <person name="Matsumoto J."/>
            <person name="Wasserscheid J."/>
            <person name="Dewar K."/>
            <person name="Wiley G.B."/>
            <person name="Macmil S.L."/>
            <person name="Roe B.A."/>
            <person name="Zeller R.W."/>
            <person name="Hastings K.E."/>
            <person name="Lemaire P."/>
            <person name="Lindquist E."/>
            <person name="Endo T."/>
            <person name="Hotta K."/>
            <person name="Inaba K."/>
        </authorList>
    </citation>
    <scope>NUCLEOTIDE SEQUENCE [LARGE SCALE GENOMIC DNA]</scope>
    <source>
        <strain evidence="2">wild type</strain>
    </source>
</reference>
<reference evidence="3" key="1">
    <citation type="journal article" date="2002" name="Science">
        <title>The draft genome of Ciona intestinalis: insights into chordate and vertebrate origins.</title>
        <authorList>
            <person name="Dehal P."/>
            <person name="Satou Y."/>
            <person name="Campbell R.K."/>
            <person name="Chapman J."/>
            <person name="Degnan B."/>
            <person name="De Tomaso A."/>
            <person name="Davidson B."/>
            <person name="Di Gregorio A."/>
            <person name="Gelpke M."/>
            <person name="Goodstein D.M."/>
            <person name="Harafuji N."/>
            <person name="Hastings K.E."/>
            <person name="Ho I."/>
            <person name="Hotta K."/>
            <person name="Huang W."/>
            <person name="Kawashima T."/>
            <person name="Lemaire P."/>
            <person name="Martinez D."/>
            <person name="Meinertzhagen I.A."/>
            <person name="Necula S."/>
            <person name="Nonaka M."/>
            <person name="Putnam N."/>
            <person name="Rash S."/>
            <person name="Saiga H."/>
            <person name="Satake M."/>
            <person name="Terry A."/>
            <person name="Yamada L."/>
            <person name="Wang H.G."/>
            <person name="Awazu S."/>
            <person name="Azumi K."/>
            <person name="Boore J."/>
            <person name="Branno M."/>
            <person name="Chin-Bow S."/>
            <person name="DeSantis R."/>
            <person name="Doyle S."/>
            <person name="Francino P."/>
            <person name="Keys D.N."/>
            <person name="Haga S."/>
            <person name="Hayashi H."/>
            <person name="Hino K."/>
            <person name="Imai K.S."/>
            <person name="Inaba K."/>
            <person name="Kano S."/>
            <person name="Kobayashi K."/>
            <person name="Kobayashi M."/>
            <person name="Lee B.I."/>
            <person name="Makabe K.W."/>
            <person name="Manohar C."/>
            <person name="Matassi G."/>
            <person name="Medina M."/>
            <person name="Mochizuki Y."/>
            <person name="Mount S."/>
            <person name="Morishita T."/>
            <person name="Miura S."/>
            <person name="Nakayama A."/>
            <person name="Nishizaka S."/>
            <person name="Nomoto H."/>
            <person name="Ohta F."/>
            <person name="Oishi K."/>
            <person name="Rigoutsos I."/>
            <person name="Sano M."/>
            <person name="Sasaki A."/>
            <person name="Sasakura Y."/>
            <person name="Shoguchi E."/>
            <person name="Shin-i T."/>
            <person name="Spagnuolo A."/>
            <person name="Stainier D."/>
            <person name="Suzuki M.M."/>
            <person name="Tassy O."/>
            <person name="Takatori N."/>
            <person name="Tokuoka M."/>
            <person name="Yagi K."/>
            <person name="Yoshizaki F."/>
            <person name="Wada S."/>
            <person name="Zhang C."/>
            <person name="Hyatt P.D."/>
            <person name="Larimer F."/>
            <person name="Detter C."/>
            <person name="Doggett N."/>
            <person name="Glavina T."/>
            <person name="Hawkins T."/>
            <person name="Richardson P."/>
            <person name="Lucas S."/>
            <person name="Kohara Y."/>
            <person name="Levine M."/>
            <person name="Satoh N."/>
            <person name="Rokhsar D.S."/>
        </authorList>
    </citation>
    <scope>NUCLEOTIDE SEQUENCE [LARGE SCALE GENOMIC DNA]</scope>
</reference>
<feature type="region of interest" description="Disordered" evidence="1">
    <location>
        <begin position="1"/>
        <end position="31"/>
    </location>
</feature>
<dbReference type="AlphaFoldDB" id="F6T9W3"/>
<sequence length="321" mass="35798">MENTISSRVSIVSDEPEELSKTLDSDSATRSLCSSPYSQKLLTLSPRTSKGNYKFNLSPDFRIASSGETGLGATICSGESSSSSNDSGYLTTPIEMHTQFDFHRKPSMETESNADDIDFFLQVVGVFRDYIADQICILESRFKENKQNLDVLQGQLKANENVASQQETQLVRDFSNLISLLHQKQSELQRLLKRQSVEVGEKIRGQSDICRGNIKMVSGILNFAKRLRNESGESMRENAVREFKQRLLSANDLPTADLNIASDSPSRINLEAISKLIQNIQFQSVRGKELKVERNGTTTNDKCNKCKMIPPAILAAQSDDD</sequence>
<accession>F6T9W3</accession>
<dbReference type="InParanoid" id="F6T9W3"/>
<dbReference type="Ensembl" id="ENSCINT00000022581.1">
    <property type="protein sequence ID" value="ENSCINP00000022335.1"/>
    <property type="gene ID" value="ENSCING00000011764.1"/>
</dbReference>
<organism evidence="2 3">
    <name type="scientific">Ciona intestinalis</name>
    <name type="common">Transparent sea squirt</name>
    <name type="synonym">Ascidia intestinalis</name>
    <dbReference type="NCBI Taxonomy" id="7719"/>
    <lineage>
        <taxon>Eukaryota</taxon>
        <taxon>Metazoa</taxon>
        <taxon>Chordata</taxon>
        <taxon>Tunicata</taxon>
        <taxon>Ascidiacea</taxon>
        <taxon>Phlebobranchia</taxon>
        <taxon>Cionidae</taxon>
        <taxon>Ciona</taxon>
    </lineage>
</organism>
<feature type="compositionally biased region" description="Polar residues" evidence="1">
    <location>
        <begin position="1"/>
        <end position="10"/>
    </location>
</feature>
<reference evidence="2" key="3">
    <citation type="submission" date="2025-08" db="UniProtKB">
        <authorList>
            <consortium name="Ensembl"/>
        </authorList>
    </citation>
    <scope>IDENTIFICATION</scope>
</reference>
<dbReference type="HOGENOM" id="CLU_075212_0_0_1"/>
<evidence type="ECO:0000313" key="3">
    <source>
        <dbReference type="Proteomes" id="UP000008144"/>
    </source>
</evidence>
<evidence type="ECO:0000256" key="1">
    <source>
        <dbReference type="SAM" id="MobiDB-lite"/>
    </source>
</evidence>
<proteinExistence type="predicted"/>
<protein>
    <submittedName>
        <fullName evidence="2">Uncharacterized protein</fullName>
    </submittedName>
</protein>